<name>A0A9X4E3A2_9NEIS</name>
<dbReference type="CDD" id="cd06259">
    <property type="entry name" value="YdcF-like"/>
    <property type="match status" value="1"/>
</dbReference>
<organism evidence="2">
    <name type="scientific">Neisseria leonii</name>
    <dbReference type="NCBI Taxonomy" id="2995413"/>
    <lineage>
        <taxon>Bacteria</taxon>
        <taxon>Pseudomonadati</taxon>
        <taxon>Pseudomonadota</taxon>
        <taxon>Betaproteobacteria</taxon>
        <taxon>Neisseriales</taxon>
        <taxon>Neisseriaceae</taxon>
        <taxon>Neisseria</taxon>
    </lineage>
</organism>
<dbReference type="PANTHER" id="PTHR30336:SF20">
    <property type="entry name" value="DUF218 DOMAIN-CONTAINING PROTEIN"/>
    <property type="match status" value="1"/>
</dbReference>
<evidence type="ECO:0000313" key="3">
    <source>
        <dbReference type="EMBL" id="WWY04073.1"/>
    </source>
</evidence>
<reference evidence="3" key="2">
    <citation type="submission" date="2024-02" db="EMBL/GenBank/DDBJ databases">
        <title>Neisseria leonii sp. nov.</title>
        <authorList>
            <person name="Boutroux M."/>
            <person name="Favre-Rochex S."/>
            <person name="Gorgette O."/>
            <person name="Touak G."/>
            <person name="Muhle E."/>
            <person name="Chesneau O."/>
            <person name="Clermont D."/>
            <person name="Rahi P."/>
        </authorList>
    </citation>
    <scope>NUCLEOTIDE SEQUENCE</scope>
    <source>
        <strain evidence="3">51.81</strain>
    </source>
</reference>
<dbReference type="EMBL" id="CP146598">
    <property type="protein sequence ID" value="WWY04073.1"/>
    <property type="molecule type" value="Genomic_DNA"/>
</dbReference>
<dbReference type="InterPro" id="IPR051599">
    <property type="entry name" value="Cell_Envelope_Assoc"/>
</dbReference>
<feature type="domain" description="DUF218" evidence="1">
    <location>
        <begin position="53"/>
        <end position="193"/>
    </location>
</feature>
<dbReference type="Proteomes" id="UP001149607">
    <property type="component" value="Chromosome"/>
</dbReference>
<proteinExistence type="predicted"/>
<evidence type="ECO:0000313" key="2">
    <source>
        <dbReference type="EMBL" id="MDD9328653.1"/>
    </source>
</evidence>
<dbReference type="AlphaFoldDB" id="A0A9X4E3A2"/>
<dbReference type="Pfam" id="PF02698">
    <property type="entry name" value="DUF218"/>
    <property type="match status" value="1"/>
</dbReference>
<dbReference type="InterPro" id="IPR003848">
    <property type="entry name" value="DUF218"/>
</dbReference>
<keyword evidence="4" id="KW-1185">Reference proteome</keyword>
<dbReference type="Gene3D" id="3.40.50.620">
    <property type="entry name" value="HUPs"/>
    <property type="match status" value="1"/>
</dbReference>
<dbReference type="GO" id="GO:0005886">
    <property type="term" value="C:plasma membrane"/>
    <property type="evidence" value="ECO:0007669"/>
    <property type="project" value="TreeGrafter"/>
</dbReference>
<sequence length="227" mass="25769">MRFPFKRPGRTLWRYVWRGIKLSVLAAVLLFLWCGGEVYYYAQQTLPEDYRGDAAVVLGAAAWDVRPSPVFRERINHAIVLYQSGKVGKLAFTGGTPKPGFMTEAEVGRRYASRQGVPLRDMVLENTSRDTYGNLRNIRPVLAGQGLGRVVLVSDPFHLARAAAMARRLGLAADLSPTPTTRYSKGWEKWRFWWQETSLLFAYYVADWGGRLLDWVVPSARRLPDSE</sequence>
<evidence type="ECO:0000313" key="4">
    <source>
        <dbReference type="Proteomes" id="UP001149607"/>
    </source>
</evidence>
<gene>
    <name evidence="2" type="ORF">ORY91_002089</name>
    <name evidence="3" type="ORF">V9W64_04980</name>
</gene>
<dbReference type="PANTHER" id="PTHR30336">
    <property type="entry name" value="INNER MEMBRANE PROTEIN, PROBABLE PERMEASE"/>
    <property type="match status" value="1"/>
</dbReference>
<accession>A0A9X4E3A2</accession>
<dbReference type="EMBL" id="JAPQFL010000008">
    <property type="protein sequence ID" value="MDD9328653.1"/>
    <property type="molecule type" value="Genomic_DNA"/>
</dbReference>
<protein>
    <submittedName>
        <fullName evidence="2">YdcF family protein</fullName>
    </submittedName>
</protein>
<reference evidence="2" key="1">
    <citation type="submission" date="2022-10" db="EMBL/GenBank/DDBJ databases">
        <authorList>
            <person name="Boutroux M."/>
        </authorList>
    </citation>
    <scope>NUCLEOTIDE SEQUENCE</scope>
    <source>
        <strain evidence="2">51.81</strain>
    </source>
</reference>
<dbReference type="RefSeq" id="WP_274572554.1">
    <property type="nucleotide sequence ID" value="NZ_CP145606.1"/>
</dbReference>
<dbReference type="InterPro" id="IPR014729">
    <property type="entry name" value="Rossmann-like_a/b/a_fold"/>
</dbReference>
<evidence type="ECO:0000259" key="1">
    <source>
        <dbReference type="Pfam" id="PF02698"/>
    </source>
</evidence>